<dbReference type="RefSeq" id="XP_009798917.1">
    <property type="nucleotide sequence ID" value="XM_009800615.1"/>
</dbReference>
<feature type="domain" description="Reverse transcriptase zinc-binding" evidence="2">
    <location>
        <begin position="1"/>
        <end position="65"/>
    </location>
</feature>
<dbReference type="GO" id="GO:0004523">
    <property type="term" value="F:RNA-DNA hybrid ribonuclease activity"/>
    <property type="evidence" value="ECO:0007669"/>
    <property type="project" value="InterPro"/>
</dbReference>
<gene>
    <name evidence="4" type="primary">LOC104245059</name>
</gene>
<reference evidence="4" key="2">
    <citation type="submission" date="2025-08" db="UniProtKB">
        <authorList>
            <consortium name="RefSeq"/>
        </authorList>
    </citation>
    <scope>IDENTIFICATION</scope>
    <source>
        <tissue evidence="4">Leaf</tissue>
    </source>
</reference>
<evidence type="ECO:0000313" key="4">
    <source>
        <dbReference type="RefSeq" id="XP_009798917.1"/>
    </source>
</evidence>
<dbReference type="PANTHER" id="PTHR47723:SF24">
    <property type="entry name" value="RNASE H TYPE-1 DOMAIN-CONTAINING PROTEIN"/>
    <property type="match status" value="1"/>
</dbReference>
<dbReference type="InterPro" id="IPR002156">
    <property type="entry name" value="RNaseH_domain"/>
</dbReference>
<proteinExistence type="predicted"/>
<dbReference type="AlphaFoldDB" id="A0A1U7Y464"/>
<dbReference type="Proteomes" id="UP000189701">
    <property type="component" value="Unplaced"/>
</dbReference>
<evidence type="ECO:0000259" key="1">
    <source>
        <dbReference type="Pfam" id="PF13456"/>
    </source>
</evidence>
<keyword evidence="3" id="KW-1185">Reference proteome</keyword>
<dbReference type="Gene3D" id="3.30.420.10">
    <property type="entry name" value="Ribonuclease H-like superfamily/Ribonuclease H"/>
    <property type="match status" value="1"/>
</dbReference>
<dbReference type="SUPFAM" id="SSF53098">
    <property type="entry name" value="Ribonuclease H-like"/>
    <property type="match status" value="1"/>
</dbReference>
<dbReference type="InterPro" id="IPR044730">
    <property type="entry name" value="RNase_H-like_dom_plant"/>
</dbReference>
<dbReference type="InterPro" id="IPR053151">
    <property type="entry name" value="RNase_H-like"/>
</dbReference>
<dbReference type="GO" id="GO:0003676">
    <property type="term" value="F:nucleic acid binding"/>
    <property type="evidence" value="ECO:0007669"/>
    <property type="project" value="InterPro"/>
</dbReference>
<evidence type="ECO:0000259" key="2">
    <source>
        <dbReference type="Pfam" id="PF13966"/>
    </source>
</evidence>
<protein>
    <submittedName>
        <fullName evidence="4">Uncharacterized protein LOC104245059</fullName>
    </submittedName>
</protein>
<dbReference type="PANTHER" id="PTHR47723">
    <property type="entry name" value="OS05G0353850 PROTEIN"/>
    <property type="match status" value="1"/>
</dbReference>
<dbReference type="Pfam" id="PF13966">
    <property type="entry name" value="zf-RVT"/>
    <property type="match status" value="1"/>
</dbReference>
<feature type="domain" description="RNase H type-1" evidence="1">
    <location>
        <begin position="188"/>
        <end position="242"/>
    </location>
</feature>
<dbReference type="eggNOG" id="KOG1075">
    <property type="taxonomic scope" value="Eukaryota"/>
</dbReference>
<accession>A0A1U7Y464</accession>
<evidence type="ECO:0000313" key="3">
    <source>
        <dbReference type="Proteomes" id="UP000189701"/>
    </source>
</evidence>
<dbReference type="Pfam" id="PF13456">
    <property type="entry name" value="RVT_3"/>
    <property type="match status" value="1"/>
</dbReference>
<sequence>MIWVKGLSFKISFFMWKVWKAKLPLDDFMRRLGYFMPSRCWCCIDPQEESLTHLFFTSHAAKIVWKYFLARAGIKMEGLTLHQAITRCWTARVLPRMKPIMQALPSCIIWELWKRRNSYKYGEAIIISRVIYQVSSSLQALVRVRKLGLSNIPHKWHDLLNMLENYTPRLSYEKVIWEMPREGWVKVNTDGASRGNPGRSSIGVCIRNEVGDVTYALGREIDETINTEAESVAILEALRICLWKPPWSIVDYMEEIWQLMSRGNFKVTHIFREGNKLADHLTNYALDVGDIEGYDFWHLDSIGRRIVNEDKLQCNGYASLPCLLKESQIVVSVSFTQSIKRKSKASRGPGAKQDIMLSSICSCRFIRRNWVRLGLKPSHGKLLGFTRKVLVQ</sequence>
<dbReference type="CDD" id="cd06222">
    <property type="entry name" value="RNase_H_like"/>
    <property type="match status" value="1"/>
</dbReference>
<dbReference type="InterPro" id="IPR036397">
    <property type="entry name" value="RNaseH_sf"/>
</dbReference>
<dbReference type="InterPro" id="IPR026960">
    <property type="entry name" value="RVT-Znf"/>
</dbReference>
<name>A0A1U7Y464_NICSY</name>
<dbReference type="InterPro" id="IPR012337">
    <property type="entry name" value="RNaseH-like_sf"/>
</dbReference>
<reference evidence="3" key="1">
    <citation type="journal article" date="2013" name="Genome Biol.">
        <title>Reference genomes and transcriptomes of Nicotiana sylvestris and Nicotiana tomentosiformis.</title>
        <authorList>
            <person name="Sierro N."/>
            <person name="Battey J.N."/>
            <person name="Ouadi S."/>
            <person name="Bovet L."/>
            <person name="Goepfert S."/>
            <person name="Bakaher N."/>
            <person name="Peitsch M.C."/>
            <person name="Ivanov N.V."/>
        </authorList>
    </citation>
    <scope>NUCLEOTIDE SEQUENCE [LARGE SCALE GENOMIC DNA]</scope>
</reference>
<organism evidence="3 4">
    <name type="scientific">Nicotiana sylvestris</name>
    <name type="common">Wood tobacco</name>
    <name type="synonym">South American tobacco</name>
    <dbReference type="NCBI Taxonomy" id="4096"/>
    <lineage>
        <taxon>Eukaryota</taxon>
        <taxon>Viridiplantae</taxon>
        <taxon>Streptophyta</taxon>
        <taxon>Embryophyta</taxon>
        <taxon>Tracheophyta</taxon>
        <taxon>Spermatophyta</taxon>
        <taxon>Magnoliopsida</taxon>
        <taxon>eudicotyledons</taxon>
        <taxon>Gunneridae</taxon>
        <taxon>Pentapetalae</taxon>
        <taxon>asterids</taxon>
        <taxon>lamiids</taxon>
        <taxon>Solanales</taxon>
        <taxon>Solanaceae</taxon>
        <taxon>Nicotianoideae</taxon>
        <taxon>Nicotianeae</taxon>
        <taxon>Nicotiana</taxon>
    </lineage>
</organism>